<protein>
    <submittedName>
        <fullName evidence="2">Uncharacterized protein</fullName>
    </submittedName>
</protein>
<gene>
    <name evidence="1" type="ORF">AVEN_11960_1</name>
    <name evidence="2" type="ORF">AVEN_239934_1</name>
</gene>
<evidence type="ECO:0000313" key="3">
    <source>
        <dbReference type="Proteomes" id="UP000499080"/>
    </source>
</evidence>
<proteinExistence type="predicted"/>
<dbReference type="AlphaFoldDB" id="A0A4Y2IQ06"/>
<reference evidence="2 3" key="1">
    <citation type="journal article" date="2019" name="Sci. Rep.">
        <title>Orb-weaving spider Araneus ventricosus genome elucidates the spidroin gene catalogue.</title>
        <authorList>
            <person name="Kono N."/>
            <person name="Nakamura H."/>
            <person name="Ohtoshi R."/>
            <person name="Moran D.A.P."/>
            <person name="Shinohara A."/>
            <person name="Yoshida Y."/>
            <person name="Fujiwara M."/>
            <person name="Mori M."/>
            <person name="Tomita M."/>
            <person name="Arakawa K."/>
        </authorList>
    </citation>
    <scope>NUCLEOTIDE SEQUENCE [LARGE SCALE GENOMIC DNA]</scope>
</reference>
<accession>A0A4Y2IQ06</accession>
<comment type="caution">
    <text evidence="2">The sequence shown here is derived from an EMBL/GenBank/DDBJ whole genome shotgun (WGS) entry which is preliminary data.</text>
</comment>
<name>A0A4Y2IQ06_ARAVE</name>
<dbReference type="EMBL" id="BGPR01002850">
    <property type="protein sequence ID" value="GBM79943.1"/>
    <property type="molecule type" value="Genomic_DNA"/>
</dbReference>
<dbReference type="EMBL" id="BGPR01002849">
    <property type="protein sequence ID" value="GBM79937.1"/>
    <property type="molecule type" value="Genomic_DNA"/>
</dbReference>
<organism evidence="2 3">
    <name type="scientific">Araneus ventricosus</name>
    <name type="common">Orbweaver spider</name>
    <name type="synonym">Epeira ventricosa</name>
    <dbReference type="NCBI Taxonomy" id="182803"/>
    <lineage>
        <taxon>Eukaryota</taxon>
        <taxon>Metazoa</taxon>
        <taxon>Ecdysozoa</taxon>
        <taxon>Arthropoda</taxon>
        <taxon>Chelicerata</taxon>
        <taxon>Arachnida</taxon>
        <taxon>Araneae</taxon>
        <taxon>Araneomorphae</taxon>
        <taxon>Entelegynae</taxon>
        <taxon>Araneoidea</taxon>
        <taxon>Araneidae</taxon>
        <taxon>Araneus</taxon>
    </lineage>
</organism>
<sequence length="100" mass="11078">MCDGPKGIAAAFKLGNDSDLSSRIGCIQRECDVIVKKSSDLNILMNLHVLDLTESEKHNFGIVFLCLFVCPLNRFGCCNGFRNGGMGRRFVHEHESSNTQ</sequence>
<dbReference type="Proteomes" id="UP000499080">
    <property type="component" value="Unassembled WGS sequence"/>
</dbReference>
<keyword evidence="3" id="KW-1185">Reference proteome</keyword>
<evidence type="ECO:0000313" key="1">
    <source>
        <dbReference type="EMBL" id="GBM79937.1"/>
    </source>
</evidence>
<evidence type="ECO:0000313" key="2">
    <source>
        <dbReference type="EMBL" id="GBM79943.1"/>
    </source>
</evidence>